<dbReference type="AlphaFoldDB" id="A0A0L8HQA8"/>
<organism evidence="1">
    <name type="scientific">Octopus bimaculoides</name>
    <name type="common">California two-spotted octopus</name>
    <dbReference type="NCBI Taxonomy" id="37653"/>
    <lineage>
        <taxon>Eukaryota</taxon>
        <taxon>Metazoa</taxon>
        <taxon>Spiralia</taxon>
        <taxon>Lophotrochozoa</taxon>
        <taxon>Mollusca</taxon>
        <taxon>Cephalopoda</taxon>
        <taxon>Coleoidea</taxon>
        <taxon>Octopodiformes</taxon>
        <taxon>Octopoda</taxon>
        <taxon>Incirrata</taxon>
        <taxon>Octopodidae</taxon>
        <taxon>Octopus</taxon>
    </lineage>
</organism>
<gene>
    <name evidence="1" type="ORF">OCBIM_22009061mg</name>
</gene>
<name>A0A0L8HQA8_OCTBM</name>
<proteinExistence type="predicted"/>
<accession>A0A0L8HQA8</accession>
<dbReference type="EMBL" id="KQ417556">
    <property type="protein sequence ID" value="KOF91372.1"/>
    <property type="molecule type" value="Genomic_DNA"/>
</dbReference>
<reference evidence="1" key="1">
    <citation type="submission" date="2015-07" db="EMBL/GenBank/DDBJ databases">
        <title>MeaNS - Measles Nucleotide Surveillance Program.</title>
        <authorList>
            <person name="Tran T."/>
            <person name="Druce J."/>
        </authorList>
    </citation>
    <scope>NUCLEOTIDE SEQUENCE</scope>
    <source>
        <strain evidence="1">UCB-OBI-ISO-001</strain>
        <tissue evidence="1">Gonad</tissue>
    </source>
</reference>
<sequence length="55" mass="6711">MTNCLYKSMTFLVVNVYQQFLKTSKFVKTKMDKQPTYNRMGDEVRKQKKKRIKMK</sequence>
<evidence type="ECO:0000313" key="1">
    <source>
        <dbReference type="EMBL" id="KOF91372.1"/>
    </source>
</evidence>
<protein>
    <submittedName>
        <fullName evidence="1">Uncharacterized protein</fullName>
    </submittedName>
</protein>